<organism evidence="1 2">
    <name type="scientific">Nonomuraea salmonea</name>
    <dbReference type="NCBI Taxonomy" id="46181"/>
    <lineage>
        <taxon>Bacteria</taxon>
        <taxon>Bacillati</taxon>
        <taxon>Actinomycetota</taxon>
        <taxon>Actinomycetes</taxon>
        <taxon>Streptosporangiales</taxon>
        <taxon>Streptosporangiaceae</taxon>
        <taxon>Nonomuraea</taxon>
    </lineage>
</organism>
<evidence type="ECO:0000313" key="1">
    <source>
        <dbReference type="EMBL" id="MFB9472364.1"/>
    </source>
</evidence>
<protein>
    <submittedName>
        <fullName evidence="1">Uncharacterized protein</fullName>
    </submittedName>
</protein>
<reference evidence="1 2" key="1">
    <citation type="submission" date="2024-09" db="EMBL/GenBank/DDBJ databases">
        <authorList>
            <person name="Sun Q."/>
            <person name="Mori K."/>
        </authorList>
    </citation>
    <scope>NUCLEOTIDE SEQUENCE [LARGE SCALE GENOMIC DNA]</scope>
    <source>
        <strain evidence="1 2">JCM 3324</strain>
    </source>
</reference>
<dbReference type="EMBL" id="JBHMCF010000025">
    <property type="protein sequence ID" value="MFB9472364.1"/>
    <property type="molecule type" value="Genomic_DNA"/>
</dbReference>
<proteinExistence type="predicted"/>
<keyword evidence="2" id="KW-1185">Reference proteome</keyword>
<evidence type="ECO:0000313" key="2">
    <source>
        <dbReference type="Proteomes" id="UP001589568"/>
    </source>
</evidence>
<accession>A0ABV5NPX0</accession>
<name>A0ABV5NPX0_9ACTN</name>
<dbReference type="RefSeq" id="WP_345395476.1">
    <property type="nucleotide sequence ID" value="NZ_BAAAXS010000001.1"/>
</dbReference>
<sequence length="119" mass="13476">MGSDLRGDTANGSAVHTAEFIVSSARLTELYECAVLLRRTRVRAEEIVDEARALVAEARQHGDTERALLLEDQLEQAHARYRQVLKAYLVLCRRINEERQDILRVQVERDRMSGLSGVA</sequence>
<dbReference type="Proteomes" id="UP001589568">
    <property type="component" value="Unassembled WGS sequence"/>
</dbReference>
<gene>
    <name evidence="1" type="ORF">ACFFR3_22880</name>
</gene>
<comment type="caution">
    <text evidence="1">The sequence shown here is derived from an EMBL/GenBank/DDBJ whole genome shotgun (WGS) entry which is preliminary data.</text>
</comment>